<evidence type="ECO:0000256" key="6">
    <source>
        <dbReference type="ARBA" id="ARBA00023136"/>
    </source>
</evidence>
<feature type="transmembrane region" description="Helical" evidence="7">
    <location>
        <begin position="256"/>
        <end position="275"/>
    </location>
</feature>
<feature type="transmembrane region" description="Helical" evidence="7">
    <location>
        <begin position="348"/>
        <end position="368"/>
    </location>
</feature>
<evidence type="ECO:0000256" key="3">
    <source>
        <dbReference type="ARBA" id="ARBA00022475"/>
    </source>
</evidence>
<keyword evidence="3" id="KW-1003">Cell membrane</keyword>
<dbReference type="Gene3D" id="1.20.1250.20">
    <property type="entry name" value="MFS general substrate transporter like domains"/>
    <property type="match status" value="1"/>
</dbReference>
<dbReference type="InterPro" id="IPR011701">
    <property type="entry name" value="MFS"/>
</dbReference>
<dbReference type="PANTHER" id="PTHR23513">
    <property type="entry name" value="INTEGRAL MEMBRANE EFFLUX PROTEIN-RELATED"/>
    <property type="match status" value="1"/>
</dbReference>
<feature type="transmembrane region" description="Helical" evidence="7">
    <location>
        <begin position="307"/>
        <end position="327"/>
    </location>
</feature>
<evidence type="ECO:0000256" key="2">
    <source>
        <dbReference type="ARBA" id="ARBA00022448"/>
    </source>
</evidence>
<feature type="transmembrane region" description="Helical" evidence="7">
    <location>
        <begin position="7"/>
        <end position="31"/>
    </location>
</feature>
<evidence type="ECO:0000256" key="4">
    <source>
        <dbReference type="ARBA" id="ARBA00022692"/>
    </source>
</evidence>
<keyword evidence="5 7" id="KW-1133">Transmembrane helix</keyword>
<keyword evidence="9" id="KW-1185">Reference proteome</keyword>
<dbReference type="PANTHER" id="PTHR23513:SF9">
    <property type="entry name" value="ENTEROBACTIN EXPORTER ENTS"/>
    <property type="match status" value="1"/>
</dbReference>
<proteinExistence type="predicted"/>
<evidence type="ECO:0000256" key="7">
    <source>
        <dbReference type="SAM" id="Phobius"/>
    </source>
</evidence>
<dbReference type="GO" id="GO:0022857">
    <property type="term" value="F:transmembrane transporter activity"/>
    <property type="evidence" value="ECO:0007669"/>
    <property type="project" value="InterPro"/>
</dbReference>
<feature type="transmembrane region" description="Helical" evidence="7">
    <location>
        <begin position="224"/>
        <end position="244"/>
    </location>
</feature>
<dbReference type="GO" id="GO:0005886">
    <property type="term" value="C:plasma membrane"/>
    <property type="evidence" value="ECO:0007669"/>
    <property type="project" value="UniProtKB-SubCell"/>
</dbReference>
<gene>
    <name evidence="8" type="ORF">SAMN05445850_2529</name>
</gene>
<feature type="transmembrane region" description="Helical" evidence="7">
    <location>
        <begin position="37"/>
        <end position="61"/>
    </location>
</feature>
<evidence type="ECO:0000256" key="1">
    <source>
        <dbReference type="ARBA" id="ARBA00004651"/>
    </source>
</evidence>
<dbReference type="STRING" id="157910.SAMN05445850_2529"/>
<dbReference type="CDD" id="cd06173">
    <property type="entry name" value="MFS_MefA_like"/>
    <property type="match status" value="1"/>
</dbReference>
<feature type="transmembrane region" description="Helical" evidence="7">
    <location>
        <begin position="163"/>
        <end position="181"/>
    </location>
</feature>
<dbReference type="RefSeq" id="WP_090803685.1">
    <property type="nucleotide sequence ID" value="NZ_FNKX01000001.1"/>
</dbReference>
<evidence type="ECO:0000313" key="8">
    <source>
        <dbReference type="EMBL" id="SDR03331.1"/>
    </source>
</evidence>
<organism evidence="8 9">
    <name type="scientific">Paraburkholderia tuberum</name>
    <dbReference type="NCBI Taxonomy" id="157910"/>
    <lineage>
        <taxon>Bacteria</taxon>
        <taxon>Pseudomonadati</taxon>
        <taxon>Pseudomonadota</taxon>
        <taxon>Betaproteobacteria</taxon>
        <taxon>Burkholderiales</taxon>
        <taxon>Burkholderiaceae</taxon>
        <taxon>Paraburkholderia</taxon>
    </lineage>
</organism>
<comment type="subcellular location">
    <subcellularLocation>
        <location evidence="1">Cell membrane</location>
        <topology evidence="1">Multi-pass membrane protein</topology>
    </subcellularLocation>
</comment>
<protein>
    <submittedName>
        <fullName evidence="8">MFS-type transporter involved in bile tolerance, Atg22 family</fullName>
    </submittedName>
</protein>
<dbReference type="EMBL" id="FNKX01000001">
    <property type="protein sequence ID" value="SDR03331.1"/>
    <property type="molecule type" value="Genomic_DNA"/>
</dbReference>
<name>A0A1H1FQY9_9BURK</name>
<evidence type="ECO:0000313" key="9">
    <source>
        <dbReference type="Proteomes" id="UP000199365"/>
    </source>
</evidence>
<keyword evidence="6 7" id="KW-0472">Membrane</keyword>
<dbReference type="SUPFAM" id="SSF103473">
    <property type="entry name" value="MFS general substrate transporter"/>
    <property type="match status" value="1"/>
</dbReference>
<keyword evidence="2" id="KW-0813">Transport</keyword>
<sequence length="406" mass="43244">MRVNHQAFFCSLFIARLADQILLFLVPLVVFQTTRQVSWSGLAFFIETLPRYLVFPFFGALCDRFAPLRLMRLSQAVRALACFGGIAAYALFGGIGWLIALSAACGVLTSQGLVAREVMLPQIFSTQQIQKVLAYSQLADQLGFVLGPMLAALLLGVWHWESVVAATGVLFLCADAALFVWQRLSGFRAPSPVSARSLTPAAHWTTPLRIALDHVWTLPGLKKVIMLAAAENLVIGVTLATSAAMVTGLHAQSSRYYAGLQTAGALATVLVLLTVARAGWPARVLGLVAFVTICAGGVIAGASASPWGYALGFLLIVGFDKMFNVYIRSARLQIIPPEDYGKTIGVAILLNNLTQPLAGLLVGVFSASTQTGPLIVALSLTMGGIGAAVSIGSALQRRKRAWALED</sequence>
<reference evidence="9" key="1">
    <citation type="submission" date="2016-10" db="EMBL/GenBank/DDBJ databases">
        <authorList>
            <person name="Varghese N."/>
            <person name="Submissions S."/>
        </authorList>
    </citation>
    <scope>NUCLEOTIDE SEQUENCE [LARGE SCALE GENOMIC DNA]</scope>
    <source>
        <strain evidence="9">DUS833</strain>
    </source>
</reference>
<accession>A0A1H1FQY9</accession>
<feature type="transmembrane region" description="Helical" evidence="7">
    <location>
        <begin position="282"/>
        <end position="301"/>
    </location>
</feature>
<keyword evidence="4 7" id="KW-0812">Transmembrane</keyword>
<dbReference type="AlphaFoldDB" id="A0A1H1FQY9"/>
<dbReference type="InterPro" id="IPR036259">
    <property type="entry name" value="MFS_trans_sf"/>
</dbReference>
<dbReference type="Pfam" id="PF07690">
    <property type="entry name" value="MFS_1"/>
    <property type="match status" value="1"/>
</dbReference>
<evidence type="ECO:0000256" key="5">
    <source>
        <dbReference type="ARBA" id="ARBA00022989"/>
    </source>
</evidence>
<feature type="transmembrane region" description="Helical" evidence="7">
    <location>
        <begin position="374"/>
        <end position="395"/>
    </location>
</feature>
<dbReference type="Proteomes" id="UP000199365">
    <property type="component" value="Unassembled WGS sequence"/>
</dbReference>